<dbReference type="Proteomes" id="UP001597059">
    <property type="component" value="Unassembled WGS sequence"/>
</dbReference>
<evidence type="ECO:0000313" key="2">
    <source>
        <dbReference type="EMBL" id="MFD1383753.1"/>
    </source>
</evidence>
<dbReference type="RefSeq" id="WP_377367318.1">
    <property type="nucleotide sequence ID" value="NZ_JBHTMN010000011.1"/>
</dbReference>
<evidence type="ECO:0008006" key="4">
    <source>
        <dbReference type="Google" id="ProtNLM"/>
    </source>
</evidence>
<keyword evidence="1" id="KW-0472">Membrane</keyword>
<evidence type="ECO:0000313" key="3">
    <source>
        <dbReference type="Proteomes" id="UP001597059"/>
    </source>
</evidence>
<feature type="transmembrane region" description="Helical" evidence="1">
    <location>
        <begin position="334"/>
        <end position="356"/>
    </location>
</feature>
<gene>
    <name evidence="2" type="ORF">ACFQ45_10260</name>
</gene>
<proteinExistence type="predicted"/>
<keyword evidence="3" id="KW-1185">Reference proteome</keyword>
<feature type="transmembrane region" description="Helical" evidence="1">
    <location>
        <begin position="200"/>
        <end position="220"/>
    </location>
</feature>
<evidence type="ECO:0000256" key="1">
    <source>
        <dbReference type="SAM" id="Phobius"/>
    </source>
</evidence>
<comment type="caution">
    <text evidence="2">The sequence shown here is derived from an EMBL/GenBank/DDBJ whole genome shotgun (WGS) entry which is preliminary data.</text>
</comment>
<keyword evidence="1" id="KW-1133">Transmembrane helix</keyword>
<accession>A0ABW4B0T5</accession>
<sequence>MGGKFTVNLSGSYPRNGSLAAGRKRIMKLYTIKGDDNALLFDSKEPAIRHAVRIGKSTRHIKNIRSRSFNSIQLGSLLENTLHYWNNQSGLQQALLSALEQKSKDFRFCMIAQRLSQGDSIGDAMWAFLPSHLKPMLATLKQSSGEEPKIAVIKAVVNMLNREQELSQHLTKNLNYPFLIIQSALVMACINALFNNRDLFFTLCLWLCVSAIQLVVFYLVKSGHIALWLTQNIKGFRYENTLSIIVEMTKTGVPLHRILKGMCLHSHQHDILALYQSVLLLDSGSKVSEALPQQWFPKAKHYKLSSIDDTSDLLSPLIQAREDWARSNQYHINLLCKIIPLLGIVIAALFVTYTLLELYLPIMELNQLV</sequence>
<keyword evidence="1" id="KW-0812">Transmembrane</keyword>
<dbReference type="EMBL" id="JBHTMN010000011">
    <property type="protein sequence ID" value="MFD1383753.1"/>
    <property type="molecule type" value="Genomic_DNA"/>
</dbReference>
<reference evidence="3" key="1">
    <citation type="journal article" date="2019" name="Int. J. Syst. Evol. Microbiol.">
        <title>The Global Catalogue of Microorganisms (GCM) 10K type strain sequencing project: providing services to taxonomists for standard genome sequencing and annotation.</title>
        <authorList>
            <consortium name="The Broad Institute Genomics Platform"/>
            <consortium name="The Broad Institute Genome Sequencing Center for Infectious Disease"/>
            <person name="Wu L."/>
            <person name="Ma J."/>
        </authorList>
    </citation>
    <scope>NUCLEOTIDE SEQUENCE [LARGE SCALE GENOMIC DNA]</scope>
    <source>
        <strain evidence="3">JCM 30774</strain>
    </source>
</reference>
<protein>
    <recommendedName>
        <fullName evidence="4">Type II secretion system protein GspF domain-containing protein</fullName>
    </recommendedName>
</protein>
<organism evidence="2 3">
    <name type="scientific">Rhodanobacter aciditrophus</name>
    <dbReference type="NCBI Taxonomy" id="1623218"/>
    <lineage>
        <taxon>Bacteria</taxon>
        <taxon>Pseudomonadati</taxon>
        <taxon>Pseudomonadota</taxon>
        <taxon>Gammaproteobacteria</taxon>
        <taxon>Lysobacterales</taxon>
        <taxon>Rhodanobacteraceae</taxon>
        <taxon>Rhodanobacter</taxon>
    </lineage>
</organism>
<name>A0ABW4B0T5_9GAMM</name>